<feature type="active site" description="Proton donor/acceptor" evidence="9">
    <location>
        <position position="555"/>
    </location>
</feature>
<dbReference type="RefSeq" id="XP_022107496.1">
    <property type="nucleotide sequence ID" value="XM_022251804.1"/>
</dbReference>
<feature type="compositionally biased region" description="Low complexity" evidence="12">
    <location>
        <begin position="198"/>
        <end position="212"/>
    </location>
</feature>
<keyword evidence="8" id="KW-0539">Nucleus</keyword>
<dbReference type="CDD" id="cd09195">
    <property type="entry name" value="PLDc_mTdp1_2"/>
    <property type="match status" value="1"/>
</dbReference>
<dbReference type="Pfam" id="PF06087">
    <property type="entry name" value="Tyr-DNA_phospho"/>
    <property type="match status" value="1"/>
</dbReference>
<feature type="compositionally biased region" description="Low complexity" evidence="12">
    <location>
        <begin position="113"/>
        <end position="136"/>
    </location>
</feature>
<dbReference type="GO" id="GO:0017005">
    <property type="term" value="F:3'-tyrosyl-DNA phosphodiesterase activity"/>
    <property type="evidence" value="ECO:0007669"/>
    <property type="project" value="TreeGrafter"/>
</dbReference>
<dbReference type="GO" id="GO:0003697">
    <property type="term" value="F:single-stranded DNA binding"/>
    <property type="evidence" value="ECO:0007669"/>
    <property type="project" value="TreeGrafter"/>
</dbReference>
<dbReference type="OrthoDB" id="47785at2759"/>
<feature type="binding site" evidence="10">
    <location>
        <position position="326"/>
    </location>
    <ligand>
        <name>substrate</name>
    </ligand>
</feature>
<keyword evidence="7" id="KW-0234">DNA repair</keyword>
<feature type="compositionally biased region" description="Acidic residues" evidence="12">
    <location>
        <begin position="48"/>
        <end position="60"/>
    </location>
</feature>
<dbReference type="PANTHER" id="PTHR12415">
    <property type="entry name" value="TYROSYL-DNA PHOSPHODIESTERASE 1"/>
    <property type="match status" value="1"/>
</dbReference>
<evidence type="ECO:0000259" key="13">
    <source>
        <dbReference type="Pfam" id="PF10283"/>
    </source>
</evidence>
<evidence type="ECO:0000256" key="11">
    <source>
        <dbReference type="PIRSR" id="PIRSR610347-3"/>
    </source>
</evidence>
<dbReference type="SUPFAM" id="SSF56024">
    <property type="entry name" value="Phospholipase D/nuclease"/>
    <property type="match status" value="2"/>
</dbReference>
<dbReference type="CDD" id="cd09193">
    <property type="entry name" value="PLDc_mTdp1_1"/>
    <property type="match status" value="1"/>
</dbReference>
<name>A0A8B7ZVF1_ACAPL</name>
<keyword evidence="14" id="KW-1185">Reference proteome</keyword>
<sequence>MNQVEADEIIAKRLQQQLDAELAHSMQDHQHQGKYSAVDDRSDHMSDTDSDATYIEEEGVVEGQPGPTEFPTNQRASEAVALKRSVTGHDISDSDSESPDETSQSLLGRKKSNASSSSASSSTAATRAADSRVTTSVRKTKEAPPDPSGNPSNSLKPRCNYGGKCYRKNPSHRMEFRHSDEDEEGLPPSKRLRRDDGSASSSTSPATSASKKTCLEITREASPLCFLLTKVSGIPEKYNSSLAVHISDILSPCMGDLIASAQFNYMFDIPWLVQQYPTQFRSKTLLIVHGEQRQAKAALHEAAHPYSNIKLCQAKLDIMYGTHHSKMMLLLYTSGMRVVIHTANLIDRDWHQKTQGVWISPIFPKVDPSTTGADSPTSFQRDLAEYLTAYRSPSLQDWIGHVRGHDMSQAKVHIIGSVPGRHAGGAMHKWGHMKLRQVLKDCGPNEADVRGWPVIGQFSSVGSLGPDKDKWLCAEWLQSLSRCQGSGRKMQGESGSKTLKLIFPTKDNVRTSLEGYPAGGSIPYSIKTAKKQLYFSSFLHQWNASTRGRSRASPHIKTYCRMSPDSEHIAWFLVTSANMSKAAWGALEKNGQQLMIRSYEIGVAFLPADFVSGSTKFAISQPPASSSCDSNELHFPLPWDTPLVPYSRDDRPWLWDIPYTDLPDSHGNCWVPPS</sequence>
<dbReference type="AlphaFoldDB" id="A0A8B7ZVF1"/>
<feature type="active site" description="Nucleophile" evidence="9">
    <location>
        <position position="324"/>
    </location>
</feature>
<dbReference type="KEGG" id="aplc:110988374"/>
<evidence type="ECO:0000256" key="2">
    <source>
        <dbReference type="ARBA" id="ARBA00010205"/>
    </source>
</evidence>
<comment type="similarity">
    <text evidence="2">Belongs to the tyrosyl-DNA phosphodiesterase family.</text>
</comment>
<protein>
    <submittedName>
        <fullName evidence="15">Tyrosyl-DNA phosphodiesterase 1-like isoform X1</fullName>
    </submittedName>
</protein>
<evidence type="ECO:0000256" key="9">
    <source>
        <dbReference type="PIRSR" id="PIRSR610347-1"/>
    </source>
</evidence>
<gene>
    <name evidence="15" type="primary">LOC110988374</name>
</gene>
<accession>A0A8B7ZVF1</accession>
<evidence type="ECO:0000256" key="8">
    <source>
        <dbReference type="ARBA" id="ARBA00023242"/>
    </source>
</evidence>
<feature type="compositionally biased region" description="Basic and acidic residues" evidence="12">
    <location>
        <begin position="26"/>
        <end position="47"/>
    </location>
</feature>
<evidence type="ECO:0000256" key="4">
    <source>
        <dbReference type="ARBA" id="ARBA00022763"/>
    </source>
</evidence>
<feature type="domain" description="PBZ-type" evidence="13">
    <location>
        <begin position="156"/>
        <end position="179"/>
    </location>
</feature>
<evidence type="ECO:0000256" key="3">
    <source>
        <dbReference type="ARBA" id="ARBA00022722"/>
    </source>
</evidence>
<keyword evidence="4" id="KW-0227">DNA damage</keyword>
<evidence type="ECO:0000256" key="5">
    <source>
        <dbReference type="ARBA" id="ARBA00022801"/>
    </source>
</evidence>
<dbReference type="Pfam" id="PF10283">
    <property type="entry name" value="zf-CCHH"/>
    <property type="match status" value="1"/>
</dbReference>
<dbReference type="Proteomes" id="UP000694845">
    <property type="component" value="Unplaced"/>
</dbReference>
<evidence type="ECO:0000256" key="6">
    <source>
        <dbReference type="ARBA" id="ARBA00022839"/>
    </source>
</evidence>
<organism evidence="14 15">
    <name type="scientific">Acanthaster planci</name>
    <name type="common">Crown-of-thorns starfish</name>
    <dbReference type="NCBI Taxonomy" id="133434"/>
    <lineage>
        <taxon>Eukaryota</taxon>
        <taxon>Metazoa</taxon>
        <taxon>Echinodermata</taxon>
        <taxon>Eleutherozoa</taxon>
        <taxon>Asterozoa</taxon>
        <taxon>Asteroidea</taxon>
        <taxon>Valvatacea</taxon>
        <taxon>Valvatida</taxon>
        <taxon>Acanthasteridae</taxon>
        <taxon>Acanthaster</taxon>
    </lineage>
</organism>
<keyword evidence="6" id="KW-0269">Exonuclease</keyword>
<dbReference type="Gene3D" id="3.30.870.10">
    <property type="entry name" value="Endonuclease Chain A"/>
    <property type="match status" value="2"/>
</dbReference>
<dbReference type="GO" id="GO:0003690">
    <property type="term" value="F:double-stranded DNA binding"/>
    <property type="evidence" value="ECO:0007669"/>
    <property type="project" value="TreeGrafter"/>
</dbReference>
<evidence type="ECO:0000313" key="14">
    <source>
        <dbReference type="Proteomes" id="UP000694845"/>
    </source>
</evidence>
<feature type="binding site" evidence="10">
    <location>
        <position position="557"/>
    </location>
    <ligand>
        <name>substrate</name>
    </ligand>
</feature>
<evidence type="ECO:0000313" key="15">
    <source>
        <dbReference type="RefSeq" id="XP_022107496.1"/>
    </source>
</evidence>
<dbReference type="CTD" id="55775"/>
<reference evidence="15" key="1">
    <citation type="submission" date="2025-08" db="UniProtKB">
        <authorList>
            <consortium name="RefSeq"/>
        </authorList>
    </citation>
    <scope>IDENTIFICATION</scope>
</reference>
<evidence type="ECO:0000256" key="12">
    <source>
        <dbReference type="SAM" id="MobiDB-lite"/>
    </source>
</evidence>
<dbReference type="GO" id="GO:0006281">
    <property type="term" value="P:DNA repair"/>
    <property type="evidence" value="ECO:0007669"/>
    <property type="project" value="UniProtKB-KW"/>
</dbReference>
<proteinExistence type="inferred from homology"/>
<dbReference type="InterPro" id="IPR010347">
    <property type="entry name" value="Tdp1"/>
</dbReference>
<feature type="site" description="Interaction with DNA" evidence="11">
    <location>
        <position position="580"/>
    </location>
</feature>
<keyword evidence="5" id="KW-0378">Hydrolase</keyword>
<dbReference type="GeneID" id="110988374"/>
<keyword evidence="3" id="KW-0540">Nuclease</keyword>
<dbReference type="GO" id="GO:0005634">
    <property type="term" value="C:nucleus"/>
    <property type="evidence" value="ECO:0007669"/>
    <property type="project" value="UniProtKB-SubCell"/>
</dbReference>
<dbReference type="GO" id="GO:0004527">
    <property type="term" value="F:exonuclease activity"/>
    <property type="evidence" value="ECO:0007669"/>
    <property type="project" value="UniProtKB-KW"/>
</dbReference>
<evidence type="ECO:0000256" key="1">
    <source>
        <dbReference type="ARBA" id="ARBA00004123"/>
    </source>
</evidence>
<dbReference type="InterPro" id="IPR019406">
    <property type="entry name" value="APLF_PBZ"/>
</dbReference>
<evidence type="ECO:0000256" key="10">
    <source>
        <dbReference type="PIRSR" id="PIRSR610347-2"/>
    </source>
</evidence>
<evidence type="ECO:0000256" key="7">
    <source>
        <dbReference type="ARBA" id="ARBA00023204"/>
    </source>
</evidence>
<comment type="subcellular location">
    <subcellularLocation>
        <location evidence="1">Nucleus</location>
    </subcellularLocation>
</comment>
<dbReference type="PANTHER" id="PTHR12415:SF0">
    <property type="entry name" value="TYROSYL-DNA PHOSPHODIESTERASE 1"/>
    <property type="match status" value="1"/>
</dbReference>
<feature type="region of interest" description="Disordered" evidence="12">
    <location>
        <begin position="21"/>
        <end position="212"/>
    </location>
</feature>